<dbReference type="EMBL" id="FXBM01000001">
    <property type="protein sequence ID" value="SMH33677.1"/>
    <property type="molecule type" value="Genomic_DNA"/>
</dbReference>
<evidence type="ECO:0000259" key="3">
    <source>
        <dbReference type="Pfam" id="PF04205"/>
    </source>
</evidence>
<dbReference type="PROSITE" id="PS51257">
    <property type="entry name" value="PROKAR_LIPOPROTEIN"/>
    <property type="match status" value="1"/>
</dbReference>
<feature type="signal peptide" evidence="2">
    <location>
        <begin position="1"/>
        <end position="26"/>
    </location>
</feature>
<feature type="domain" description="FMN-binding" evidence="3">
    <location>
        <begin position="91"/>
        <end position="161"/>
    </location>
</feature>
<dbReference type="Proteomes" id="UP000193711">
    <property type="component" value="Unassembled WGS sequence"/>
</dbReference>
<evidence type="ECO:0000256" key="2">
    <source>
        <dbReference type="SAM" id="SignalP"/>
    </source>
</evidence>
<proteinExistence type="predicted"/>
<dbReference type="STRING" id="1891671.SAMN06295885_0904"/>
<gene>
    <name evidence="4" type="ORF">SAMN06295885_0904</name>
</gene>
<evidence type="ECO:0000256" key="1">
    <source>
        <dbReference type="SAM" id="MobiDB-lite"/>
    </source>
</evidence>
<accession>A0A1X7N826</accession>
<sequence length="169" mass="16442">MTAKTTTPVRYALTLLAGAGTLAALAACSSTATAGTDSADETSGTTATSEATTESTAAATDDSAAAASSDSAYADGTYDAQGSYTSPGGSETVGVSLTLEGGVVTAVTVTPESENPTGEQYQERFAGGIAGEVVGKSIDEIDVSKVSGSSLTSTGFNDAVETIKADAAA</sequence>
<name>A0A1X7N826_9MICO</name>
<keyword evidence="2" id="KW-0732">Signal</keyword>
<feature type="region of interest" description="Disordered" evidence="1">
    <location>
        <begin position="33"/>
        <end position="71"/>
    </location>
</feature>
<protein>
    <submittedName>
        <fullName evidence="4">FMN-binding domain-containing protein</fullName>
    </submittedName>
</protein>
<dbReference type="InterPro" id="IPR007329">
    <property type="entry name" value="FMN-bd"/>
</dbReference>
<evidence type="ECO:0000313" key="5">
    <source>
        <dbReference type="Proteomes" id="UP000193711"/>
    </source>
</evidence>
<dbReference type="GO" id="GO:0016020">
    <property type="term" value="C:membrane"/>
    <property type="evidence" value="ECO:0007669"/>
    <property type="project" value="InterPro"/>
</dbReference>
<dbReference type="RefSeq" id="WP_085475360.1">
    <property type="nucleotide sequence ID" value="NZ_FXBM01000001.1"/>
</dbReference>
<reference evidence="5" key="1">
    <citation type="submission" date="2017-04" db="EMBL/GenBank/DDBJ databases">
        <authorList>
            <person name="Varghese N."/>
            <person name="Submissions S."/>
        </authorList>
    </citation>
    <scope>NUCLEOTIDE SEQUENCE [LARGE SCALE GENOMIC DNA]</scope>
    <source>
        <strain evidence="5">VKM Ac-2121</strain>
    </source>
</reference>
<dbReference type="GO" id="GO:0010181">
    <property type="term" value="F:FMN binding"/>
    <property type="evidence" value="ECO:0007669"/>
    <property type="project" value="InterPro"/>
</dbReference>
<keyword evidence="5" id="KW-1185">Reference proteome</keyword>
<dbReference type="AlphaFoldDB" id="A0A1X7N826"/>
<organism evidence="4 5">
    <name type="scientific">Rathayibacter oskolensis</name>
    <dbReference type="NCBI Taxonomy" id="1891671"/>
    <lineage>
        <taxon>Bacteria</taxon>
        <taxon>Bacillati</taxon>
        <taxon>Actinomycetota</taxon>
        <taxon>Actinomycetes</taxon>
        <taxon>Micrococcales</taxon>
        <taxon>Microbacteriaceae</taxon>
        <taxon>Rathayibacter</taxon>
    </lineage>
</organism>
<dbReference type="OrthoDB" id="4232596at2"/>
<evidence type="ECO:0000313" key="4">
    <source>
        <dbReference type="EMBL" id="SMH33677.1"/>
    </source>
</evidence>
<dbReference type="Pfam" id="PF04205">
    <property type="entry name" value="FMN_bind"/>
    <property type="match status" value="1"/>
</dbReference>
<feature type="chain" id="PRO_5038486530" evidence="2">
    <location>
        <begin position="27"/>
        <end position="169"/>
    </location>
</feature>